<dbReference type="Proteomes" id="UP000193240">
    <property type="component" value="Unassembled WGS sequence"/>
</dbReference>
<proteinExistence type="predicted"/>
<evidence type="ECO:0000313" key="3">
    <source>
        <dbReference type="EMBL" id="OSS47211.1"/>
    </source>
</evidence>
<feature type="transmembrane region" description="Helical" evidence="2">
    <location>
        <begin position="67"/>
        <end position="90"/>
    </location>
</feature>
<sequence length="305" mass="32179">MKRCVRPARAGCAARVCATRPRSGALTVQKRRNVVGERTRRPSWPSRGVMPTPAATKGVRRRCASTLLLLCFFSSSPVAAAAAAAVSPLLSDPVAPPCSILNPPPTPSSGIASPDRPLCVNRNPVAFPTRRTVTSNASSLFPLSLFLFLSLSSSSSPYRGIDEMVKVLTKSSFRLRGSSSRMWLYPSSRASRNDSAAHWPGAYATPPSTEKVKRATSGARTVFRTSRAVCAAAAVGEGALTVASVASGRTRGLYGERPLSRSVPRKGSPCWTSRVWASVTLTARLVPGRSCAAAPPMSISASPVV</sequence>
<protein>
    <submittedName>
        <fullName evidence="3">Uncharacterized protein</fullName>
    </submittedName>
</protein>
<name>A0A1Y2LTL7_EPING</name>
<evidence type="ECO:0000313" key="4">
    <source>
        <dbReference type="Proteomes" id="UP000193240"/>
    </source>
</evidence>
<keyword evidence="2" id="KW-0472">Membrane</keyword>
<dbReference type="InParanoid" id="A0A1Y2LTL7"/>
<keyword evidence="4" id="KW-1185">Reference proteome</keyword>
<dbReference type="EMBL" id="KZ107849">
    <property type="protein sequence ID" value="OSS47211.1"/>
    <property type="molecule type" value="Genomic_DNA"/>
</dbReference>
<gene>
    <name evidence="3" type="ORF">B5807_09789</name>
</gene>
<keyword evidence="2" id="KW-1133">Transmembrane helix</keyword>
<organism evidence="3 4">
    <name type="scientific">Epicoccum nigrum</name>
    <name type="common">Soil fungus</name>
    <name type="synonym">Epicoccum purpurascens</name>
    <dbReference type="NCBI Taxonomy" id="105696"/>
    <lineage>
        <taxon>Eukaryota</taxon>
        <taxon>Fungi</taxon>
        <taxon>Dikarya</taxon>
        <taxon>Ascomycota</taxon>
        <taxon>Pezizomycotina</taxon>
        <taxon>Dothideomycetes</taxon>
        <taxon>Pleosporomycetidae</taxon>
        <taxon>Pleosporales</taxon>
        <taxon>Pleosporineae</taxon>
        <taxon>Didymellaceae</taxon>
        <taxon>Epicoccum</taxon>
    </lineage>
</organism>
<evidence type="ECO:0000256" key="2">
    <source>
        <dbReference type="SAM" id="Phobius"/>
    </source>
</evidence>
<reference evidence="3 4" key="1">
    <citation type="journal article" date="2017" name="Genome Announc.">
        <title>Genome sequence of the saprophytic ascomycete Epicoccum nigrum ICMP 19927 strain isolated from New Zealand.</title>
        <authorList>
            <person name="Fokin M."/>
            <person name="Fleetwood D."/>
            <person name="Weir B.S."/>
            <person name="Villas-Boas S.G."/>
        </authorList>
    </citation>
    <scope>NUCLEOTIDE SEQUENCE [LARGE SCALE GENOMIC DNA]</scope>
    <source>
        <strain evidence="3 4">ICMP 19927</strain>
    </source>
</reference>
<evidence type="ECO:0000256" key="1">
    <source>
        <dbReference type="SAM" id="MobiDB-lite"/>
    </source>
</evidence>
<dbReference type="AlphaFoldDB" id="A0A1Y2LTL7"/>
<accession>A0A1Y2LTL7</accession>
<feature type="region of interest" description="Disordered" evidence="1">
    <location>
        <begin position="34"/>
        <end position="53"/>
    </location>
</feature>
<keyword evidence="2" id="KW-0812">Transmembrane</keyword>